<name>A0A3B0ZEM1_9ZZZZ</name>
<dbReference type="Pfam" id="PF22516">
    <property type="entry name" value="PreP_C"/>
    <property type="match status" value="1"/>
</dbReference>
<evidence type="ECO:0000313" key="2">
    <source>
        <dbReference type="EMBL" id="VAW85902.1"/>
    </source>
</evidence>
<dbReference type="AlphaFoldDB" id="A0A3B0ZEM1"/>
<organism evidence="2">
    <name type="scientific">hydrothermal vent metagenome</name>
    <dbReference type="NCBI Taxonomy" id="652676"/>
    <lineage>
        <taxon>unclassified sequences</taxon>
        <taxon>metagenomes</taxon>
        <taxon>ecological metagenomes</taxon>
    </lineage>
</organism>
<dbReference type="SMART" id="SM01264">
    <property type="entry name" value="M16C_associated"/>
    <property type="match status" value="1"/>
</dbReference>
<dbReference type="EMBL" id="UOFP01000114">
    <property type="protein sequence ID" value="VAW85902.1"/>
    <property type="molecule type" value="Genomic_DNA"/>
</dbReference>
<sequence length="972" mass="107843">MSSNQAAPSFEWIRSERIASLNIEIQEYRHKKTGAQHFHIAADDSNNVFLVAFRTVPHDSKGVAHILEHTTLCGSERYPVRDPFFMMSRRSLNTFMNAFTSSDWTAYPFASQNSKDFDNLLQVYLDAVFFPTLNELDFAQEGHRVEFAEEGNADSELVYKGVVYNEMKGAMSSPSRSLWQALTSELFPSVTYHYNSGGEPAEIPQLSYEELTAFHHDHYHPSNAIFMTYGNNSAADLQQQFEKHALQRFDKLDLNITVANEQRYTEPQQVSKHYALEDEEESSNKTFINLGWLLGESTDLEANLTANLLSDLLLDNSSSPLRHALETSELANAPSPLCGLEDTNKEMVFVCGVEGSEAENAEAVEQLILEVLNKVAEEGVEQEQLESVLHQLELSQREVGGDSYPYGLTLILNGLSSAIHGGDLVAQLNVDKSLAALRKKASQPGFVQQQIKTLLLNNPHRVRITYQPDSELDKQCAEQEAAQLAALKAALDEQQKQAIIDRAAQLKARQNQQDDPEVLPKVGLEDVPADLLIPEGDQQTVNGLSTTLYAQGTNGLVYQQLIVDLPEMNDELKQLLPLYCDCLSEVGSAGRDYLETQAFQAAVSGGISASIAYRGNPDDVSKTSNFLVISSKALVDNQDKLTTLMQQTVEQARFDELPRLKELISQIRFHSEQGVTDQGHGLAMVAASSSLAPSAALSHRWEGLCGIQQIKELDKSFAEQAALQAFSDKLQQIHEIMQSAPRQLLVVGEQEHHQVFQNNLGQWQHPASGQYTPFAIDYTPGLINEAWTTSTQVNFCSRAYAGVAANHADAPALMILAPYLRNGFLHRAIREQGGAYGGGASFDGSSGSFRFYSYRDPRLSETLADFDNSVQWLLSEPQPTYMLEEAILGVVSRLDQPASPAGEAKRAFHSNLHGRTPAQRRNFRSRILQVSMGDLQRVAEHYLINGQANTAVICNEETLDKASDLNLKQIKL</sequence>
<gene>
    <name evidence="2" type="ORF">MNBD_GAMMA18-1138</name>
</gene>
<dbReference type="InterPro" id="IPR011765">
    <property type="entry name" value="Pept_M16_N"/>
</dbReference>
<evidence type="ECO:0000259" key="1">
    <source>
        <dbReference type="SMART" id="SM01264"/>
    </source>
</evidence>
<dbReference type="SUPFAM" id="SSF63411">
    <property type="entry name" value="LuxS/MPP-like metallohydrolase"/>
    <property type="match status" value="4"/>
</dbReference>
<dbReference type="GO" id="GO:0046872">
    <property type="term" value="F:metal ion binding"/>
    <property type="evidence" value="ECO:0007669"/>
    <property type="project" value="InterPro"/>
</dbReference>
<dbReference type="Pfam" id="PF05193">
    <property type="entry name" value="Peptidase_M16_C"/>
    <property type="match status" value="1"/>
</dbReference>
<dbReference type="PANTHER" id="PTHR43016:SF13">
    <property type="entry name" value="PRESEQUENCE PROTEASE, MITOCHONDRIAL"/>
    <property type="match status" value="1"/>
</dbReference>
<reference evidence="2" key="1">
    <citation type="submission" date="2018-06" db="EMBL/GenBank/DDBJ databases">
        <authorList>
            <person name="Zhirakovskaya E."/>
        </authorList>
    </citation>
    <scope>NUCLEOTIDE SEQUENCE</scope>
</reference>
<dbReference type="Pfam" id="PF00675">
    <property type="entry name" value="Peptidase_M16"/>
    <property type="match status" value="1"/>
</dbReference>
<dbReference type="InterPro" id="IPR007863">
    <property type="entry name" value="Peptidase_M16_C"/>
</dbReference>
<dbReference type="GO" id="GO:0006508">
    <property type="term" value="P:proteolysis"/>
    <property type="evidence" value="ECO:0007669"/>
    <property type="project" value="InterPro"/>
</dbReference>
<feature type="domain" description="Peptidase M16C associated" evidence="1">
    <location>
        <begin position="466"/>
        <end position="713"/>
    </location>
</feature>
<dbReference type="InterPro" id="IPR055130">
    <property type="entry name" value="PreP_C"/>
</dbReference>
<protein>
    <submittedName>
        <fullName evidence="2">Predicted insulinase-like Zn-dependent peptidase DVU0941</fullName>
    </submittedName>
</protein>
<dbReference type="FunFam" id="3.30.830.10:FF:000011">
    <property type="entry name" value="Presequence protease, mitochondrial"/>
    <property type="match status" value="1"/>
</dbReference>
<proteinExistence type="predicted"/>
<dbReference type="PANTHER" id="PTHR43016">
    <property type="entry name" value="PRESEQUENCE PROTEASE"/>
    <property type="match status" value="1"/>
</dbReference>
<accession>A0A3B0ZEM1</accession>
<dbReference type="Gene3D" id="3.30.830.10">
    <property type="entry name" value="Metalloenzyme, LuxS/M16 peptidase-like"/>
    <property type="match status" value="4"/>
</dbReference>
<dbReference type="InterPro" id="IPR013578">
    <property type="entry name" value="Peptidase_M16C_assoc"/>
</dbReference>
<dbReference type="InterPro" id="IPR011249">
    <property type="entry name" value="Metalloenz_LuxS/M16"/>
</dbReference>
<dbReference type="Pfam" id="PF08367">
    <property type="entry name" value="M16C_assoc"/>
    <property type="match status" value="1"/>
</dbReference>